<keyword evidence="3" id="KW-1185">Reference proteome</keyword>
<feature type="domain" description="Methyltransferase" evidence="1">
    <location>
        <begin position="37"/>
        <end position="143"/>
    </location>
</feature>
<name>A0ABU3X1C8_9EURY</name>
<dbReference type="Gene3D" id="6.10.140.1580">
    <property type="match status" value="2"/>
</dbReference>
<comment type="caution">
    <text evidence="2">The sequence shown here is derived from an EMBL/GenBank/DDBJ whole genome shotgun (WGS) entry which is preliminary data.</text>
</comment>
<gene>
    <name evidence="2" type="ORF">F8E02_07505</name>
</gene>
<evidence type="ECO:0000313" key="3">
    <source>
        <dbReference type="Proteomes" id="UP001281203"/>
    </source>
</evidence>
<dbReference type="PANTHER" id="PTHR43861:SF1">
    <property type="entry name" value="TRANS-ACONITATE 2-METHYLTRANSFERASE"/>
    <property type="match status" value="1"/>
</dbReference>
<keyword evidence="2" id="KW-0808">Transferase</keyword>
<dbReference type="SUPFAM" id="SSF53335">
    <property type="entry name" value="S-adenosyl-L-methionine-dependent methyltransferases"/>
    <property type="match status" value="1"/>
</dbReference>
<dbReference type="GO" id="GO:0008168">
    <property type="term" value="F:methyltransferase activity"/>
    <property type="evidence" value="ECO:0007669"/>
    <property type="project" value="UniProtKB-KW"/>
</dbReference>
<dbReference type="GO" id="GO:0032259">
    <property type="term" value="P:methylation"/>
    <property type="evidence" value="ECO:0007669"/>
    <property type="project" value="UniProtKB-KW"/>
</dbReference>
<dbReference type="EMBL" id="WBKO01000001">
    <property type="protein sequence ID" value="MDV2481855.1"/>
    <property type="molecule type" value="Genomic_DNA"/>
</dbReference>
<dbReference type="Gene3D" id="3.40.50.150">
    <property type="entry name" value="Vaccinia Virus protein VP39"/>
    <property type="match status" value="1"/>
</dbReference>
<dbReference type="CDD" id="cd02440">
    <property type="entry name" value="AdoMet_MTases"/>
    <property type="match status" value="1"/>
</dbReference>
<evidence type="ECO:0000313" key="2">
    <source>
        <dbReference type="EMBL" id="MDV2481855.1"/>
    </source>
</evidence>
<proteinExistence type="predicted"/>
<organism evidence="2 3">
    <name type="scientific">Methanoculleus caldifontis</name>
    <dbReference type="NCBI Taxonomy" id="2651577"/>
    <lineage>
        <taxon>Archaea</taxon>
        <taxon>Methanobacteriati</taxon>
        <taxon>Methanobacteriota</taxon>
        <taxon>Stenosarchaea group</taxon>
        <taxon>Methanomicrobia</taxon>
        <taxon>Methanomicrobiales</taxon>
        <taxon>Methanomicrobiaceae</taxon>
        <taxon>Methanoculleus</taxon>
    </lineage>
</organism>
<dbReference type="InterPro" id="IPR029063">
    <property type="entry name" value="SAM-dependent_MTases_sf"/>
</dbReference>
<accession>A0ABU3X1C8</accession>
<dbReference type="PANTHER" id="PTHR43861">
    <property type="entry name" value="TRANS-ACONITATE 2-METHYLTRANSFERASE-RELATED"/>
    <property type="match status" value="1"/>
</dbReference>
<protein>
    <submittedName>
        <fullName evidence="2">Methyltransferase domain-containing protein</fullName>
    </submittedName>
</protein>
<dbReference type="RefSeq" id="WP_317064873.1">
    <property type="nucleotide sequence ID" value="NZ_WBKO01000001.1"/>
</dbReference>
<reference evidence="2 3" key="1">
    <citation type="submission" date="2019-10" db="EMBL/GenBank/DDBJ databases">
        <title>Isolation and characterization of Methanoculleus sp. Wushi-C6 from a hot spring well.</title>
        <authorList>
            <person name="Chen S.-C."/>
            <person name="Lan Z.-H."/>
            <person name="You Y.-T."/>
            <person name="Lai M.-C."/>
        </authorList>
    </citation>
    <scope>NUCLEOTIDE SEQUENCE [LARGE SCALE GENOMIC DNA]</scope>
    <source>
        <strain evidence="2 3">Wushi-C6</strain>
    </source>
</reference>
<sequence>MSGNYVHGYTEREAERLHDQAETLTGLLHGDTRYPAGSRVLEAGCGTGAQTVILARNSPDARITSVDISEASLEAARKRVRDAGFKNVTFEAGDIFDLPYEPGSFDHIFLCFVLEHLADPRGALERLRPLLREGGTITAIEGDHGSTYFHPDSPYARRAIGCLVDLQREAGGNALIGRELYPLVTGAGYRDVHVSPRMVYVDSSRPDLVRGFTRLTFTAMVEGVGEDAVGRGLMSREDWERGVADLYRTAGSDGVFCYTFFKATGRK</sequence>
<keyword evidence="2" id="KW-0489">Methyltransferase</keyword>
<evidence type="ECO:0000259" key="1">
    <source>
        <dbReference type="Pfam" id="PF13847"/>
    </source>
</evidence>
<dbReference type="Proteomes" id="UP001281203">
    <property type="component" value="Unassembled WGS sequence"/>
</dbReference>
<dbReference type="InterPro" id="IPR025714">
    <property type="entry name" value="Methyltranfer_dom"/>
</dbReference>
<dbReference type="Pfam" id="PF13847">
    <property type="entry name" value="Methyltransf_31"/>
    <property type="match status" value="1"/>
</dbReference>